<gene>
    <name evidence="1" type="ORF">CMN54_02625</name>
</gene>
<organism evidence="1 2">
    <name type="scientific">SAR324 cluster bacterium</name>
    <dbReference type="NCBI Taxonomy" id="2024889"/>
    <lineage>
        <taxon>Bacteria</taxon>
        <taxon>Deltaproteobacteria</taxon>
        <taxon>SAR324 cluster</taxon>
    </lineage>
</organism>
<comment type="caution">
    <text evidence="1">The sequence shown here is derived from an EMBL/GenBank/DDBJ whole genome shotgun (WGS) entry which is preliminary data.</text>
</comment>
<protein>
    <submittedName>
        <fullName evidence="1">DUF2322 domain-containing protein</fullName>
    </submittedName>
</protein>
<dbReference type="InterPro" id="IPR016755">
    <property type="entry name" value="UCP019302"/>
</dbReference>
<dbReference type="InterPro" id="IPR011004">
    <property type="entry name" value="Trimer_LpxA-like_sf"/>
</dbReference>
<sequence length="376" mass="40699">MSSFEANLKTLPFAEQTILLRVFDSKDKLMAILPNIPAKQGTLRVFSHIASSTGQIGRNEANEALRVFGEYTERAQQNPGLHPKLDLLLNLHDGDFLRIERIESSYSNLLANIHDRKASAAESEAFIELLNQGKVRAAEKVRNEWEPQTYVIDGVLNYFGTHGNRRMESTYWDKVPLKYSKFTDQDFEASGVRYAPGSIVRTGAYIGPQTVIMNQAFINIGAYIAGGGVMIDGGSRIASCAQIGRGVKFGAGSGIEGILEPAGRLASIVEDNVKIGAMCELAGIIGEGAIVASGVVMASGKKIIDEETGDVVPPLECRVGSETFLLPIIPPYRLAVGGSQLSSNGRITTDAVILKPGDLRESATLKHFRKQGILYS</sequence>
<dbReference type="Proteomes" id="UP000226525">
    <property type="component" value="Unassembled WGS sequence"/>
</dbReference>
<reference evidence="2" key="1">
    <citation type="submission" date="2017-09" db="EMBL/GenBank/DDBJ databases">
        <title>The Reconstruction of 2,631 Draft Metagenome-Assembled Genomes from the Global Oceans.</title>
        <authorList>
            <person name="Tully B.J."/>
            <person name="Graham E.D."/>
            <person name="Heidelberg J.F."/>
        </authorList>
    </citation>
    <scope>NUCLEOTIDE SEQUENCE [LARGE SCALE GENOMIC DNA]</scope>
</reference>
<dbReference type="Gene3D" id="2.160.10.10">
    <property type="entry name" value="Hexapeptide repeat proteins"/>
    <property type="match status" value="1"/>
</dbReference>
<dbReference type="InterPro" id="IPR037133">
    <property type="entry name" value="THP_succinylTrfase_N_sf"/>
</dbReference>
<accession>A0A2D6YGR1</accession>
<evidence type="ECO:0000313" key="1">
    <source>
        <dbReference type="EMBL" id="MAH62348.1"/>
    </source>
</evidence>
<dbReference type="EMBL" id="NZEX01000025">
    <property type="protein sequence ID" value="MAH62348.1"/>
    <property type="molecule type" value="Genomic_DNA"/>
</dbReference>
<name>A0A2D6YGR1_9DELT</name>
<dbReference type="AlphaFoldDB" id="A0A2D6YGR1"/>
<dbReference type="Gene3D" id="1.10.166.10">
    <property type="entry name" value="Tetrahydrodipicolinate-N-succinyltransferase, N-terminal domain"/>
    <property type="match status" value="1"/>
</dbReference>
<proteinExistence type="predicted"/>
<dbReference type="SUPFAM" id="SSF51161">
    <property type="entry name" value="Trimeric LpxA-like enzymes"/>
    <property type="match status" value="1"/>
</dbReference>
<evidence type="ECO:0000313" key="2">
    <source>
        <dbReference type="Proteomes" id="UP000226525"/>
    </source>
</evidence>
<dbReference type="Pfam" id="PF10084">
    <property type="entry name" value="DUF2322"/>
    <property type="match status" value="1"/>
</dbReference>